<proteinExistence type="predicted"/>
<name>A0ACC1BZ40_9ROSI</name>
<evidence type="ECO:0000313" key="1">
    <source>
        <dbReference type="EMBL" id="KAJ0105127.1"/>
    </source>
</evidence>
<reference evidence="2" key="1">
    <citation type="journal article" date="2023" name="G3 (Bethesda)">
        <title>Genome assembly and association tests identify interacting loci associated with vigor, precocity, and sex in interspecific pistachio rootstocks.</title>
        <authorList>
            <person name="Palmer W."/>
            <person name="Jacygrad E."/>
            <person name="Sagayaradj S."/>
            <person name="Cavanaugh K."/>
            <person name="Han R."/>
            <person name="Bertier L."/>
            <person name="Beede B."/>
            <person name="Kafkas S."/>
            <person name="Golino D."/>
            <person name="Preece J."/>
            <person name="Michelmore R."/>
        </authorList>
    </citation>
    <scope>NUCLEOTIDE SEQUENCE [LARGE SCALE GENOMIC DNA]</scope>
</reference>
<sequence length="310" mass="34463">MRKNQMNKLDLLESWNSRRMISVYSGFGVLSQSEHARKVKSWHYESPGGSYYRGRILTALLLLFSGVTINGLEDQNMADLELDEQLKILNKPYVKRIKYAVKILTNTPNRKYLGASGQVNIQNPKIPKGQFSEALIRLQSGSEDQIDGIQVGWMVNPTLYGDNRTRTFTLWTAGRNGCYDIMCPGFVQVNPKLSLSSTFTRISVFGGKQYDFTFTVSQELLRLLGGGGAFSGGISNSPPMGTGHFAEANYGKAAYIRQLKVVDEFNRLRYPDKSLFKLFTDCTCYDLYALTGPLGEGFGFLYGGPGGCGP</sequence>
<dbReference type="EMBL" id="CM047898">
    <property type="protein sequence ID" value="KAJ0105127.1"/>
    <property type="molecule type" value="Genomic_DNA"/>
</dbReference>
<comment type="caution">
    <text evidence="1">The sequence shown here is derived from an EMBL/GenBank/DDBJ whole genome shotgun (WGS) entry which is preliminary data.</text>
</comment>
<keyword evidence="2" id="KW-1185">Reference proteome</keyword>
<organism evidence="1 2">
    <name type="scientific">Pistacia atlantica</name>
    <dbReference type="NCBI Taxonomy" id="434234"/>
    <lineage>
        <taxon>Eukaryota</taxon>
        <taxon>Viridiplantae</taxon>
        <taxon>Streptophyta</taxon>
        <taxon>Embryophyta</taxon>
        <taxon>Tracheophyta</taxon>
        <taxon>Spermatophyta</taxon>
        <taxon>Magnoliopsida</taxon>
        <taxon>eudicotyledons</taxon>
        <taxon>Gunneridae</taxon>
        <taxon>Pentapetalae</taxon>
        <taxon>rosids</taxon>
        <taxon>malvids</taxon>
        <taxon>Sapindales</taxon>
        <taxon>Anacardiaceae</taxon>
        <taxon>Pistacia</taxon>
    </lineage>
</organism>
<evidence type="ECO:0000313" key="2">
    <source>
        <dbReference type="Proteomes" id="UP001164250"/>
    </source>
</evidence>
<accession>A0ACC1BZ40</accession>
<gene>
    <name evidence="1" type="ORF">Patl1_17707</name>
</gene>
<dbReference type="Proteomes" id="UP001164250">
    <property type="component" value="Chromosome 2"/>
</dbReference>
<protein>
    <submittedName>
        <fullName evidence="1">Uncharacterized protein</fullName>
    </submittedName>
</protein>